<proteinExistence type="predicted"/>
<name>A0A8T1E2N5_9STRA</name>
<sequence length="38" mass="4095">MTESGAGARPAITTTQAFQNTLVKYGLVNALHFRKDGE</sequence>
<dbReference type="Proteomes" id="UP000735874">
    <property type="component" value="Unassembled WGS sequence"/>
</dbReference>
<organism evidence="2 3">
    <name type="scientific">Phytophthora cactorum</name>
    <dbReference type="NCBI Taxonomy" id="29920"/>
    <lineage>
        <taxon>Eukaryota</taxon>
        <taxon>Sar</taxon>
        <taxon>Stramenopiles</taxon>
        <taxon>Oomycota</taxon>
        <taxon>Peronosporomycetes</taxon>
        <taxon>Peronosporales</taxon>
        <taxon>Peronosporaceae</taxon>
        <taxon>Phytophthora</taxon>
    </lineage>
</organism>
<dbReference type="Proteomes" id="UP000736787">
    <property type="component" value="Unassembled WGS sequence"/>
</dbReference>
<comment type="caution">
    <text evidence="2">The sequence shown here is derived from an EMBL/GenBank/DDBJ whole genome shotgun (WGS) entry which is preliminary data.</text>
</comment>
<evidence type="ECO:0000313" key="1">
    <source>
        <dbReference type="EMBL" id="KAG2861343.1"/>
    </source>
</evidence>
<accession>A0A8T1E2N5</accession>
<protein>
    <submittedName>
        <fullName evidence="2">Uncharacterized protein</fullName>
    </submittedName>
</protein>
<evidence type="ECO:0000313" key="2">
    <source>
        <dbReference type="EMBL" id="KAG2947177.1"/>
    </source>
</evidence>
<dbReference type="EMBL" id="RCMG01000157">
    <property type="protein sequence ID" value="KAG2861343.1"/>
    <property type="molecule type" value="Genomic_DNA"/>
</dbReference>
<dbReference type="AlphaFoldDB" id="A0A8T1E2N5"/>
<gene>
    <name evidence="1" type="ORF">PC113_g7273</name>
    <name evidence="2" type="ORF">PC117_g7002</name>
</gene>
<reference evidence="2" key="1">
    <citation type="submission" date="2018-10" db="EMBL/GenBank/DDBJ databases">
        <title>Effector identification in a new, highly contiguous assembly of the strawberry crown rot pathogen Phytophthora cactorum.</title>
        <authorList>
            <person name="Armitage A.D."/>
            <person name="Nellist C.F."/>
            <person name="Bates H."/>
            <person name="Vickerstaff R.J."/>
            <person name="Harrison R.J."/>
        </authorList>
    </citation>
    <scope>NUCLEOTIDE SEQUENCE</scope>
    <source>
        <strain evidence="1">15-7</strain>
        <strain evidence="2">4040</strain>
    </source>
</reference>
<evidence type="ECO:0000313" key="3">
    <source>
        <dbReference type="Proteomes" id="UP000736787"/>
    </source>
</evidence>
<dbReference type="EMBL" id="RCMK01000139">
    <property type="protein sequence ID" value="KAG2947177.1"/>
    <property type="molecule type" value="Genomic_DNA"/>
</dbReference>